<dbReference type="eggNOG" id="KOG3577">
    <property type="taxonomic scope" value="Eukaryota"/>
</dbReference>
<dbReference type="SMART" id="SM00063">
    <property type="entry name" value="FRI"/>
    <property type="match status" value="2"/>
</dbReference>
<dbReference type="GO" id="GO:0017147">
    <property type="term" value="F:Wnt-protein binding"/>
    <property type="evidence" value="ECO:0007669"/>
    <property type="project" value="TreeGrafter"/>
</dbReference>
<dbReference type="SUPFAM" id="SSF63501">
    <property type="entry name" value="Frizzled cysteine-rich domain"/>
    <property type="match status" value="2"/>
</dbReference>
<keyword evidence="6" id="KW-1185">Reference proteome</keyword>
<protein>
    <recommendedName>
        <fullName evidence="4">FZ domain-containing protein</fullName>
    </recommendedName>
</protein>
<accession>T1JHL5</accession>
<dbReference type="PhylomeDB" id="T1JHL5"/>
<dbReference type="InterPro" id="IPR036790">
    <property type="entry name" value="Frizzled_dom_sf"/>
</dbReference>
<feature type="disulfide bond" evidence="3">
    <location>
        <begin position="15"/>
        <end position="53"/>
    </location>
</feature>
<dbReference type="PANTHER" id="PTHR11309">
    <property type="entry name" value="FRIZZLED"/>
    <property type="match status" value="1"/>
</dbReference>
<evidence type="ECO:0000256" key="2">
    <source>
        <dbReference type="ARBA" id="ARBA00023157"/>
    </source>
</evidence>
<proteinExistence type="predicted"/>
<feature type="disulfide bond" evidence="3">
    <location>
        <begin position="160"/>
        <end position="184"/>
    </location>
</feature>
<reference evidence="6" key="1">
    <citation type="submission" date="2011-05" db="EMBL/GenBank/DDBJ databases">
        <authorList>
            <person name="Richards S.R."/>
            <person name="Qu J."/>
            <person name="Jiang H."/>
            <person name="Jhangiani S.N."/>
            <person name="Agravi P."/>
            <person name="Goodspeed R."/>
            <person name="Gross S."/>
            <person name="Mandapat C."/>
            <person name="Jackson L."/>
            <person name="Mathew T."/>
            <person name="Pu L."/>
            <person name="Thornton R."/>
            <person name="Saada N."/>
            <person name="Wilczek-Boney K.B."/>
            <person name="Lee S."/>
            <person name="Kovar C."/>
            <person name="Wu Y."/>
            <person name="Scherer S.E."/>
            <person name="Worley K.C."/>
            <person name="Muzny D.M."/>
            <person name="Gibbs R."/>
        </authorList>
    </citation>
    <scope>NUCLEOTIDE SEQUENCE</scope>
    <source>
        <strain evidence="6">Brora</strain>
    </source>
</reference>
<dbReference type="GO" id="GO:0060070">
    <property type="term" value="P:canonical Wnt signaling pathway"/>
    <property type="evidence" value="ECO:0007669"/>
    <property type="project" value="TreeGrafter"/>
</dbReference>
<evidence type="ECO:0000259" key="4">
    <source>
        <dbReference type="PROSITE" id="PS50038"/>
    </source>
</evidence>
<dbReference type="Proteomes" id="UP000014500">
    <property type="component" value="Unassembled WGS sequence"/>
</dbReference>
<reference evidence="5" key="2">
    <citation type="submission" date="2015-02" db="UniProtKB">
        <authorList>
            <consortium name="EnsemblMetazoa"/>
        </authorList>
    </citation>
    <scope>IDENTIFICATION</scope>
</reference>
<comment type="caution">
    <text evidence="3">Lacks conserved residue(s) required for the propagation of feature annotation.</text>
</comment>
<dbReference type="GO" id="GO:0005886">
    <property type="term" value="C:plasma membrane"/>
    <property type="evidence" value="ECO:0007669"/>
    <property type="project" value="TreeGrafter"/>
</dbReference>
<dbReference type="InterPro" id="IPR015526">
    <property type="entry name" value="Frizzled/SFRP"/>
</dbReference>
<dbReference type="CDD" id="cd07066">
    <property type="entry name" value="CRD_FZ"/>
    <property type="match status" value="1"/>
</dbReference>
<sequence length="245" mass="27892">MKCLYSQGTQDRSGCGVHFNDFICSIYAPSCSNNSNFPIPPCRDLCKQVKSDCSRHQIPWPAALDCDKFPVEGGYCKCYNGSSWSTKDIKIESDSELTNQTVLPNFLNQTNQDDALAHINQYIPLIKVKCSSDFRLFLCSLYFPKCNGDDPPTPPCKSLCESAKNGCEPLIKKFGFSWPHEFNCDKFGSENCLKSAKGKKKYRIYSRISRLKTGQKPLKVDPLNFFFFFILFGSTYTRVNSRFKF</sequence>
<dbReference type="EMBL" id="JH432122">
    <property type="status" value="NOT_ANNOTATED_CDS"/>
    <property type="molecule type" value="Genomic_DNA"/>
</dbReference>
<feature type="domain" description="FZ" evidence="4">
    <location>
        <begin position="15"/>
        <end position="76"/>
    </location>
</feature>
<keyword evidence="2 3" id="KW-1015">Disulfide bond</keyword>
<evidence type="ECO:0000256" key="1">
    <source>
        <dbReference type="ARBA" id="ARBA00022473"/>
    </source>
</evidence>
<dbReference type="GO" id="GO:0042813">
    <property type="term" value="F:Wnt receptor activity"/>
    <property type="evidence" value="ECO:0007669"/>
    <property type="project" value="TreeGrafter"/>
</dbReference>
<name>T1JHL5_STRMM</name>
<evidence type="ECO:0000313" key="5">
    <source>
        <dbReference type="EnsemblMetazoa" id="SMAR013346-PA"/>
    </source>
</evidence>
<evidence type="ECO:0000256" key="3">
    <source>
        <dbReference type="PROSITE-ProRule" id="PRU00090"/>
    </source>
</evidence>
<feature type="domain" description="FZ" evidence="4">
    <location>
        <begin position="71"/>
        <end position="195"/>
    </location>
</feature>
<dbReference type="STRING" id="126957.T1JHL5"/>
<keyword evidence="1" id="KW-0217">Developmental protein</keyword>
<dbReference type="Gene3D" id="1.10.2000.10">
    <property type="entry name" value="Frizzled cysteine-rich domain"/>
    <property type="match status" value="2"/>
</dbReference>
<dbReference type="AlphaFoldDB" id="T1JHL5"/>
<evidence type="ECO:0000313" key="6">
    <source>
        <dbReference type="Proteomes" id="UP000014500"/>
    </source>
</evidence>
<dbReference type="InterPro" id="IPR020067">
    <property type="entry name" value="Frizzled_dom"/>
</dbReference>
<dbReference type="PROSITE" id="PS50038">
    <property type="entry name" value="FZ"/>
    <property type="match status" value="2"/>
</dbReference>
<dbReference type="EnsemblMetazoa" id="SMAR013346-RA">
    <property type="protein sequence ID" value="SMAR013346-PA"/>
    <property type="gene ID" value="SMAR013346"/>
</dbReference>
<organism evidence="5 6">
    <name type="scientific">Strigamia maritima</name>
    <name type="common">European centipede</name>
    <name type="synonym">Geophilus maritimus</name>
    <dbReference type="NCBI Taxonomy" id="126957"/>
    <lineage>
        <taxon>Eukaryota</taxon>
        <taxon>Metazoa</taxon>
        <taxon>Ecdysozoa</taxon>
        <taxon>Arthropoda</taxon>
        <taxon>Myriapoda</taxon>
        <taxon>Chilopoda</taxon>
        <taxon>Pleurostigmophora</taxon>
        <taxon>Geophilomorpha</taxon>
        <taxon>Linotaeniidae</taxon>
        <taxon>Strigamia</taxon>
    </lineage>
</organism>
<dbReference type="PANTHER" id="PTHR11309:SF47">
    <property type="entry name" value="FRIZZLED"/>
    <property type="match status" value="1"/>
</dbReference>
<dbReference type="GO" id="GO:0035567">
    <property type="term" value="P:non-canonical Wnt signaling pathway"/>
    <property type="evidence" value="ECO:0007669"/>
    <property type="project" value="TreeGrafter"/>
</dbReference>
<dbReference type="Pfam" id="PF01392">
    <property type="entry name" value="Fz"/>
    <property type="match status" value="2"/>
</dbReference>
<dbReference type="HOGENOM" id="CLU_1134786_0_0_1"/>